<dbReference type="AlphaFoldDB" id="A0A368W2U7"/>
<name>A0A368W2U7_9BACL</name>
<dbReference type="OrthoDB" id="2623670at2"/>
<organism evidence="1 2">
    <name type="scientific">Paenibacillus prosopidis</name>
    <dbReference type="NCBI Taxonomy" id="630520"/>
    <lineage>
        <taxon>Bacteria</taxon>
        <taxon>Bacillati</taxon>
        <taxon>Bacillota</taxon>
        <taxon>Bacilli</taxon>
        <taxon>Bacillales</taxon>
        <taxon>Paenibacillaceae</taxon>
        <taxon>Paenibacillus</taxon>
    </lineage>
</organism>
<evidence type="ECO:0000313" key="2">
    <source>
        <dbReference type="Proteomes" id="UP000252415"/>
    </source>
</evidence>
<dbReference type="EMBL" id="QPJD01000005">
    <property type="protein sequence ID" value="RCW49030.1"/>
    <property type="molecule type" value="Genomic_DNA"/>
</dbReference>
<keyword evidence="2" id="KW-1185">Reference proteome</keyword>
<evidence type="ECO:0008006" key="3">
    <source>
        <dbReference type="Google" id="ProtNLM"/>
    </source>
</evidence>
<gene>
    <name evidence="1" type="ORF">DFP97_105215</name>
</gene>
<comment type="caution">
    <text evidence="1">The sequence shown here is derived from an EMBL/GenBank/DDBJ whole genome shotgun (WGS) entry which is preliminary data.</text>
</comment>
<reference evidence="1 2" key="1">
    <citation type="submission" date="2018-07" db="EMBL/GenBank/DDBJ databases">
        <title>Genomic Encyclopedia of Type Strains, Phase III (KMG-III): the genomes of soil and plant-associated and newly described type strains.</title>
        <authorList>
            <person name="Whitman W."/>
        </authorList>
    </citation>
    <scope>NUCLEOTIDE SEQUENCE [LARGE SCALE GENOMIC DNA]</scope>
    <source>
        <strain evidence="1 2">CECT 7506</strain>
    </source>
</reference>
<dbReference type="Proteomes" id="UP000252415">
    <property type="component" value="Unassembled WGS sequence"/>
</dbReference>
<sequence length="127" mass="14815">MKPIRYMLLGFLAIIIFSGCSKSSKEFIEELKPQHSNYKLHLFYTDGSTPYNEMNEVQVFINSSPVFKDNITEMNGHDYSERLNKKLKKLGITTYPMYVLMNKDGVVYKSPYLSEMKSLIKQELKLN</sequence>
<evidence type="ECO:0000313" key="1">
    <source>
        <dbReference type="EMBL" id="RCW49030.1"/>
    </source>
</evidence>
<protein>
    <recommendedName>
        <fullName evidence="3">Thioredoxin-like protein</fullName>
    </recommendedName>
</protein>
<dbReference type="PROSITE" id="PS51257">
    <property type="entry name" value="PROKAR_LIPOPROTEIN"/>
    <property type="match status" value="1"/>
</dbReference>
<accession>A0A368W2U7</accession>
<dbReference type="RefSeq" id="WP_114379775.1">
    <property type="nucleotide sequence ID" value="NZ_QPJD01000005.1"/>
</dbReference>
<proteinExistence type="predicted"/>